<dbReference type="Gramene" id="Os01t0627967-00">
    <property type="protein sequence ID" value="Os01t0627967-00"/>
    <property type="gene ID" value="Os01g0627967"/>
</dbReference>
<dbReference type="PaxDb" id="39947-A0A0P0V5J4"/>
<feature type="region of interest" description="Disordered" evidence="1">
    <location>
        <begin position="226"/>
        <end position="281"/>
    </location>
</feature>
<gene>
    <name evidence="2" type="ordered locus">Os01g0627967</name>
    <name evidence="2" type="ORF">OSNPB_010627967</name>
</gene>
<reference evidence="2 3" key="2">
    <citation type="journal article" date="2013" name="Plant Cell Physiol.">
        <title>Rice Annotation Project Database (RAP-DB): an integrative and interactive database for rice genomics.</title>
        <authorList>
            <person name="Sakai H."/>
            <person name="Lee S.S."/>
            <person name="Tanaka T."/>
            <person name="Numa H."/>
            <person name="Kim J."/>
            <person name="Kawahara Y."/>
            <person name="Wakimoto H."/>
            <person name="Yang C.C."/>
            <person name="Iwamoto M."/>
            <person name="Abe T."/>
            <person name="Yamada Y."/>
            <person name="Muto A."/>
            <person name="Inokuchi H."/>
            <person name="Ikemura T."/>
            <person name="Matsumoto T."/>
            <person name="Sasaki T."/>
            <person name="Itoh T."/>
        </authorList>
    </citation>
    <scope>NUCLEOTIDE SEQUENCE [LARGE SCALE GENOMIC DNA]</scope>
    <source>
        <strain evidence="3">cv. Nipponbare</strain>
    </source>
</reference>
<dbReference type="EMBL" id="AP014957">
    <property type="protein sequence ID" value="BAS73269.1"/>
    <property type="molecule type" value="Genomic_DNA"/>
</dbReference>
<evidence type="ECO:0000256" key="1">
    <source>
        <dbReference type="SAM" id="MobiDB-lite"/>
    </source>
</evidence>
<proteinExistence type="predicted"/>
<organism evidence="2 3">
    <name type="scientific">Oryza sativa subsp. japonica</name>
    <name type="common">Rice</name>
    <dbReference type="NCBI Taxonomy" id="39947"/>
    <lineage>
        <taxon>Eukaryota</taxon>
        <taxon>Viridiplantae</taxon>
        <taxon>Streptophyta</taxon>
        <taxon>Embryophyta</taxon>
        <taxon>Tracheophyta</taxon>
        <taxon>Spermatophyta</taxon>
        <taxon>Magnoliopsida</taxon>
        <taxon>Liliopsida</taxon>
        <taxon>Poales</taxon>
        <taxon>Poaceae</taxon>
        <taxon>BOP clade</taxon>
        <taxon>Oryzoideae</taxon>
        <taxon>Oryzeae</taxon>
        <taxon>Oryzinae</taxon>
        <taxon>Oryza</taxon>
        <taxon>Oryza sativa</taxon>
    </lineage>
</organism>
<keyword evidence="3" id="KW-1185">Reference proteome</keyword>
<reference evidence="2 3" key="3">
    <citation type="journal article" date="2013" name="Rice">
        <title>Improvement of the Oryza sativa Nipponbare reference genome using next generation sequence and optical map data.</title>
        <authorList>
            <person name="Kawahara Y."/>
            <person name="de la Bastide M."/>
            <person name="Hamilton J.P."/>
            <person name="Kanamori H."/>
            <person name="McCombie W.R."/>
            <person name="Ouyang S."/>
            <person name="Schwartz D.C."/>
            <person name="Tanaka T."/>
            <person name="Wu J."/>
            <person name="Zhou S."/>
            <person name="Childs K.L."/>
            <person name="Davidson R.M."/>
            <person name="Lin H."/>
            <person name="Quesada-Ocampo L."/>
            <person name="Vaillancourt B."/>
            <person name="Sakai H."/>
            <person name="Lee S.S."/>
            <person name="Kim J."/>
            <person name="Numa H."/>
            <person name="Itoh T."/>
            <person name="Buell C.R."/>
            <person name="Matsumoto T."/>
        </authorList>
    </citation>
    <scope>NUCLEOTIDE SEQUENCE [LARGE SCALE GENOMIC DNA]</scope>
    <source>
        <strain evidence="3">cv. Nipponbare</strain>
    </source>
</reference>
<protein>
    <submittedName>
        <fullName evidence="2">Os01g0627967 protein</fullName>
    </submittedName>
</protein>
<dbReference type="AlphaFoldDB" id="A0A0P0V5J4"/>
<reference evidence="3" key="1">
    <citation type="journal article" date="2005" name="Nature">
        <title>The map-based sequence of the rice genome.</title>
        <authorList>
            <consortium name="International rice genome sequencing project (IRGSP)"/>
            <person name="Matsumoto T."/>
            <person name="Wu J."/>
            <person name="Kanamori H."/>
            <person name="Katayose Y."/>
            <person name="Fujisawa M."/>
            <person name="Namiki N."/>
            <person name="Mizuno H."/>
            <person name="Yamamoto K."/>
            <person name="Antonio B.A."/>
            <person name="Baba T."/>
            <person name="Sakata K."/>
            <person name="Nagamura Y."/>
            <person name="Aoki H."/>
            <person name="Arikawa K."/>
            <person name="Arita K."/>
            <person name="Bito T."/>
            <person name="Chiden Y."/>
            <person name="Fujitsuka N."/>
            <person name="Fukunaka R."/>
            <person name="Hamada M."/>
            <person name="Harada C."/>
            <person name="Hayashi A."/>
            <person name="Hijishita S."/>
            <person name="Honda M."/>
            <person name="Hosokawa S."/>
            <person name="Ichikawa Y."/>
            <person name="Idonuma A."/>
            <person name="Iijima M."/>
            <person name="Ikeda M."/>
            <person name="Ikeno M."/>
            <person name="Ito K."/>
            <person name="Ito S."/>
            <person name="Ito T."/>
            <person name="Ito Y."/>
            <person name="Ito Y."/>
            <person name="Iwabuchi A."/>
            <person name="Kamiya K."/>
            <person name="Karasawa W."/>
            <person name="Kurita K."/>
            <person name="Katagiri S."/>
            <person name="Kikuta A."/>
            <person name="Kobayashi H."/>
            <person name="Kobayashi N."/>
            <person name="Machita K."/>
            <person name="Maehara T."/>
            <person name="Masukawa M."/>
            <person name="Mizubayashi T."/>
            <person name="Mukai Y."/>
            <person name="Nagasaki H."/>
            <person name="Nagata Y."/>
            <person name="Naito S."/>
            <person name="Nakashima M."/>
            <person name="Nakama Y."/>
            <person name="Nakamichi Y."/>
            <person name="Nakamura M."/>
            <person name="Meguro A."/>
            <person name="Negishi M."/>
            <person name="Ohta I."/>
            <person name="Ohta T."/>
            <person name="Okamoto M."/>
            <person name="Ono N."/>
            <person name="Saji S."/>
            <person name="Sakaguchi M."/>
            <person name="Sakai K."/>
            <person name="Shibata M."/>
            <person name="Shimokawa T."/>
            <person name="Song J."/>
            <person name="Takazaki Y."/>
            <person name="Terasawa K."/>
            <person name="Tsugane M."/>
            <person name="Tsuji K."/>
            <person name="Ueda S."/>
            <person name="Waki K."/>
            <person name="Yamagata H."/>
            <person name="Yamamoto M."/>
            <person name="Yamamoto S."/>
            <person name="Yamane H."/>
            <person name="Yoshiki S."/>
            <person name="Yoshihara R."/>
            <person name="Yukawa K."/>
            <person name="Zhong H."/>
            <person name="Yano M."/>
            <person name="Yuan Q."/>
            <person name="Ouyang S."/>
            <person name="Liu J."/>
            <person name="Jones K.M."/>
            <person name="Gansberger K."/>
            <person name="Moffat K."/>
            <person name="Hill J."/>
            <person name="Bera J."/>
            <person name="Fadrosh D."/>
            <person name="Jin S."/>
            <person name="Johri S."/>
            <person name="Kim M."/>
            <person name="Overton L."/>
            <person name="Reardon M."/>
            <person name="Tsitrin T."/>
            <person name="Vuong H."/>
            <person name="Weaver B."/>
            <person name="Ciecko A."/>
            <person name="Tallon L."/>
            <person name="Jackson J."/>
            <person name="Pai G."/>
            <person name="Aken S.V."/>
            <person name="Utterback T."/>
            <person name="Reidmuller S."/>
            <person name="Feldblyum T."/>
            <person name="Hsiao J."/>
            <person name="Zismann V."/>
            <person name="Iobst S."/>
            <person name="de Vazeille A.R."/>
            <person name="Buell C.R."/>
            <person name="Ying K."/>
            <person name="Li Y."/>
            <person name="Lu T."/>
            <person name="Huang Y."/>
            <person name="Zhao Q."/>
            <person name="Feng Q."/>
            <person name="Zhang L."/>
            <person name="Zhu J."/>
            <person name="Weng Q."/>
            <person name="Mu J."/>
            <person name="Lu Y."/>
            <person name="Fan D."/>
            <person name="Liu Y."/>
            <person name="Guan J."/>
            <person name="Zhang Y."/>
            <person name="Yu S."/>
            <person name="Liu X."/>
            <person name="Zhang Y."/>
            <person name="Hong G."/>
            <person name="Han B."/>
            <person name="Choisne N."/>
            <person name="Demange N."/>
            <person name="Orjeda G."/>
            <person name="Samain S."/>
            <person name="Cattolico L."/>
            <person name="Pelletier E."/>
            <person name="Couloux A."/>
            <person name="Segurens B."/>
            <person name="Wincker P."/>
            <person name="D'Hont A."/>
            <person name="Scarpelli C."/>
            <person name="Weissenbach J."/>
            <person name="Salanoubat M."/>
            <person name="Quetier F."/>
            <person name="Yu Y."/>
            <person name="Kim H.R."/>
            <person name="Rambo T."/>
            <person name="Currie J."/>
            <person name="Collura K."/>
            <person name="Luo M."/>
            <person name="Yang T."/>
            <person name="Ammiraju J.S.S."/>
            <person name="Engler F."/>
            <person name="Soderlund C."/>
            <person name="Wing R.A."/>
            <person name="Palmer L.E."/>
            <person name="de la Bastide M."/>
            <person name="Spiegel L."/>
            <person name="Nascimento L."/>
            <person name="Zutavern T."/>
            <person name="O'Shaughnessy A."/>
            <person name="Dike S."/>
            <person name="Dedhia N."/>
            <person name="Preston R."/>
            <person name="Balija V."/>
            <person name="McCombie W.R."/>
            <person name="Chow T."/>
            <person name="Chen H."/>
            <person name="Chung M."/>
            <person name="Chen C."/>
            <person name="Shaw J."/>
            <person name="Wu H."/>
            <person name="Hsiao K."/>
            <person name="Chao Y."/>
            <person name="Chu M."/>
            <person name="Cheng C."/>
            <person name="Hour A."/>
            <person name="Lee P."/>
            <person name="Lin S."/>
            <person name="Lin Y."/>
            <person name="Liou J."/>
            <person name="Liu S."/>
            <person name="Hsing Y."/>
            <person name="Raghuvanshi S."/>
            <person name="Mohanty A."/>
            <person name="Bharti A.K."/>
            <person name="Gaur A."/>
            <person name="Gupta V."/>
            <person name="Kumar D."/>
            <person name="Ravi V."/>
            <person name="Vij S."/>
            <person name="Kapur A."/>
            <person name="Khurana P."/>
            <person name="Khurana P."/>
            <person name="Khurana J.P."/>
            <person name="Tyagi A.K."/>
            <person name="Gaikwad K."/>
            <person name="Singh A."/>
            <person name="Dalal V."/>
            <person name="Srivastava S."/>
            <person name="Dixit A."/>
            <person name="Pal A.K."/>
            <person name="Ghazi I.A."/>
            <person name="Yadav M."/>
            <person name="Pandit A."/>
            <person name="Bhargava A."/>
            <person name="Sureshbabu K."/>
            <person name="Batra K."/>
            <person name="Sharma T.R."/>
            <person name="Mohapatra T."/>
            <person name="Singh N.K."/>
            <person name="Messing J."/>
            <person name="Nelson A.B."/>
            <person name="Fuks G."/>
            <person name="Kavchok S."/>
            <person name="Keizer G."/>
            <person name="Linton E."/>
            <person name="Llaca V."/>
            <person name="Song R."/>
            <person name="Tanyolac B."/>
            <person name="Young S."/>
            <person name="Ho-Il K."/>
            <person name="Hahn J.H."/>
            <person name="Sangsakoo G."/>
            <person name="Vanavichit A."/>
            <person name="de Mattos Luiz.A.T."/>
            <person name="Zimmer P.D."/>
            <person name="Malone G."/>
            <person name="Dellagostin O."/>
            <person name="de Oliveira A.C."/>
            <person name="Bevan M."/>
            <person name="Bancroft I."/>
            <person name="Minx P."/>
            <person name="Cordum H."/>
            <person name="Wilson R."/>
            <person name="Cheng Z."/>
            <person name="Jin W."/>
            <person name="Jiang J."/>
            <person name="Leong S.A."/>
            <person name="Iwama H."/>
            <person name="Gojobori T."/>
            <person name="Itoh T."/>
            <person name="Niimura Y."/>
            <person name="Fujii Y."/>
            <person name="Habara T."/>
            <person name="Sakai H."/>
            <person name="Sato Y."/>
            <person name="Wilson G."/>
            <person name="Kumar K."/>
            <person name="McCouch S."/>
            <person name="Juretic N."/>
            <person name="Hoen D."/>
            <person name="Wright S."/>
            <person name="Bruskiewich R."/>
            <person name="Bureau T."/>
            <person name="Miyao A."/>
            <person name="Hirochika H."/>
            <person name="Nishikawa T."/>
            <person name="Kadowaki K."/>
            <person name="Sugiura M."/>
            <person name="Burr B."/>
            <person name="Sasaki T."/>
        </authorList>
    </citation>
    <scope>NUCLEOTIDE SEQUENCE [LARGE SCALE GENOMIC DNA]</scope>
    <source>
        <strain evidence="3">cv. Nipponbare</strain>
    </source>
</reference>
<name>A0A0P0V5J4_ORYSJ</name>
<sequence>MACILFPIIPRRMDSTSLLILRILLFFLVGKYLQYRKSFNLTLTKLSLLSLQLEDPPSFTVAAAECRARDDISGETLHLRPNIQLARTVGTKGIHPFPDKLFTARRKRRQHELELLEMERRVHDPPVLDPLLTVVAGEAVGEKLGKCRELGLLEVAELVGQHVPDLGGVGDGDAGDGAEPGEAARPAVIPHVAVHERGDPGHDVVAAQRQRRRRPRLLVEPAELPEVAEEEPVRGAAEPLRAQRALQPPRPPPQPVEQAAGLPQKHRPDEAVRQEAPWWWQ</sequence>
<dbReference type="Proteomes" id="UP000059680">
    <property type="component" value="Chromosome 1"/>
</dbReference>
<evidence type="ECO:0000313" key="2">
    <source>
        <dbReference type="EMBL" id="BAS73269.1"/>
    </source>
</evidence>
<accession>A0A0P0V5J4</accession>
<dbReference type="InParanoid" id="A0A0P0V5J4"/>
<evidence type="ECO:0000313" key="3">
    <source>
        <dbReference type="Proteomes" id="UP000059680"/>
    </source>
</evidence>